<feature type="active site" description="Charge relay system" evidence="8">
    <location>
        <position position="371"/>
    </location>
</feature>
<dbReference type="PROSITE" id="PS00136">
    <property type="entry name" value="SUBTILASE_ASP"/>
    <property type="match status" value="1"/>
</dbReference>
<gene>
    <name evidence="13" type="ORF">Cba03nite_25950</name>
</gene>
<keyword evidence="3 11" id="KW-0732">Signal</keyword>
<dbReference type="InterPro" id="IPR015500">
    <property type="entry name" value="Peptidase_S8_subtilisin-rel"/>
</dbReference>
<evidence type="ECO:0000256" key="6">
    <source>
        <dbReference type="ARBA" id="ARBA00022825"/>
    </source>
</evidence>
<dbReference type="PROSITE" id="PS00137">
    <property type="entry name" value="SUBTILASE_HIS"/>
    <property type="match status" value="1"/>
</dbReference>
<evidence type="ECO:0000256" key="4">
    <source>
        <dbReference type="ARBA" id="ARBA00022737"/>
    </source>
</evidence>
<protein>
    <recommendedName>
        <fullName evidence="12">Peptidase S8/S53 domain-containing protein</fullName>
    </recommendedName>
</protein>
<dbReference type="InterPro" id="IPR036852">
    <property type="entry name" value="Peptidase_S8/S53_dom_sf"/>
</dbReference>
<dbReference type="InterPro" id="IPR022398">
    <property type="entry name" value="Peptidase_S8_His-AS"/>
</dbReference>
<organism evidence="13 14">
    <name type="scientific">Catellatospora bangladeshensis</name>
    <dbReference type="NCBI Taxonomy" id="310355"/>
    <lineage>
        <taxon>Bacteria</taxon>
        <taxon>Bacillati</taxon>
        <taxon>Actinomycetota</taxon>
        <taxon>Actinomycetes</taxon>
        <taxon>Micromonosporales</taxon>
        <taxon>Micromonosporaceae</taxon>
        <taxon>Catellatospora</taxon>
    </lineage>
</organism>
<evidence type="ECO:0000313" key="13">
    <source>
        <dbReference type="EMBL" id="GIF81246.1"/>
    </source>
</evidence>
<dbReference type="SUPFAM" id="SSF69318">
    <property type="entry name" value="Integrin alpha N-terminal domain"/>
    <property type="match status" value="2"/>
</dbReference>
<evidence type="ECO:0000256" key="7">
    <source>
        <dbReference type="ARBA" id="ARBA00023180"/>
    </source>
</evidence>
<keyword evidence="5 8" id="KW-0378">Hydrolase</keyword>
<evidence type="ECO:0000256" key="10">
    <source>
        <dbReference type="SAM" id="MobiDB-lite"/>
    </source>
</evidence>
<dbReference type="InterPro" id="IPR013517">
    <property type="entry name" value="FG-GAP"/>
</dbReference>
<dbReference type="InterPro" id="IPR013519">
    <property type="entry name" value="Int_alpha_beta-p"/>
</dbReference>
<dbReference type="EMBL" id="BONF01000012">
    <property type="protein sequence ID" value="GIF81246.1"/>
    <property type="molecule type" value="Genomic_DNA"/>
</dbReference>
<accession>A0A8J3JBK8</accession>
<evidence type="ECO:0000256" key="8">
    <source>
        <dbReference type="PROSITE-ProRule" id="PRU01240"/>
    </source>
</evidence>
<dbReference type="PROSITE" id="PS00138">
    <property type="entry name" value="SUBTILASE_SER"/>
    <property type="match status" value="1"/>
</dbReference>
<evidence type="ECO:0000256" key="2">
    <source>
        <dbReference type="ARBA" id="ARBA00022670"/>
    </source>
</evidence>
<sequence length="1040" mass="108033">MLGAALLLAAAPSSASPPSPARSADRAEPVAAAAAANLKPVRPAAPPSSPAGVRDLGGPVRATADPGFEPHTVLVRFKAGTSASARGQVASRVRGKVSGQAPVAGYVKITTAGPAADALEVLRADAAVVQASLDHRRTVSKTPNDPFFPDYQKYLATIRLPQAWDVLSTATTVTIAVVDTGVDTGHPDLAGRTVPGYNAVANNSDVTDRRGHGTMVAGIAAANTNNGLGVAGAAYQGRIMPIMVFSGEYAYDSDIAEGVIWAVDHGAKVVNMSLGGAGETPVLHDAIKYAVGKGVLVVVSAGNTGDDSPHYPAMYPEVLTVGATDVAASITDFSSWGEHVDLAAPGYKIMSTYSRTASGGAYTYASGAGTSFSAPLVAGVAALTRAKYPSLTPAQVIERLKATARDAGPRGIDPYYGHGIVDAYAALGGAPTTAFAMSPVDGDDAPTQARPLTTQLTGWVGLEGDVDWYRYEVPAASRVFVRLTAPIIDEYRAHNFEPMMWVYDTDLRLVTSAAGHVATEGVGGVWGAGTYYIKVHSRNASTDDRSYTLHGSRSPTVDGDFPPFAAGVERAVGRAYAHATAIGDVTGDGRPDVLLTTDNYADPQNDCKLFVFPQRPDGSFDPPRRYDTRIFHDNVRTNWAPIAILDVNGDGRDDVALATGNGVELFAQAGDGTLQPGVLVPDTAGSQHIAAGDMDGDGDTDLVYSAGAVYLLTQSGGGTFTRSLIASGGTAREVEIGDLNGDGRLDVASPVEGGVNAHLAGPGGWTTVKQAHGSAGTLVPRGIEVADLNGDGRADIAATLPAPDTWLQVFHQQPDGTLRAAPLQFSHAEPGAVEAGDWDHDGRTDLFVAHGEGGLSTVAMYRQLPAGTLAVPQIGEANFQDDVWPNVMAVGDLDGDGYPDIAAAAGYADGLWTAYNVNGIPAQLGPQLWVRGTGVPAFGSLGRTPRLTVSMQRELDPATVNGRTVRLLDGRTGKAVDLPVSYDPATRTITVTLVREARRPGAVRPAAPVLLPDRSYRLVLDGVADTGGELLTGYTVWYVA</sequence>
<dbReference type="Proteomes" id="UP000601223">
    <property type="component" value="Unassembled WGS sequence"/>
</dbReference>
<evidence type="ECO:0000256" key="9">
    <source>
        <dbReference type="RuleBase" id="RU003355"/>
    </source>
</evidence>
<dbReference type="InterPro" id="IPR028994">
    <property type="entry name" value="Integrin_alpha_N"/>
</dbReference>
<evidence type="ECO:0000259" key="12">
    <source>
        <dbReference type="Pfam" id="PF00082"/>
    </source>
</evidence>
<dbReference type="PRINTS" id="PR00723">
    <property type="entry name" value="SUBTILISIN"/>
</dbReference>
<dbReference type="AlphaFoldDB" id="A0A8J3JBK8"/>
<dbReference type="PROSITE" id="PS51892">
    <property type="entry name" value="SUBTILASE"/>
    <property type="match status" value="1"/>
</dbReference>
<evidence type="ECO:0000256" key="11">
    <source>
        <dbReference type="SAM" id="SignalP"/>
    </source>
</evidence>
<evidence type="ECO:0000256" key="5">
    <source>
        <dbReference type="ARBA" id="ARBA00022801"/>
    </source>
</evidence>
<dbReference type="PANTHER" id="PTHR43806:SF11">
    <property type="entry name" value="CEREVISIN-RELATED"/>
    <property type="match status" value="1"/>
</dbReference>
<dbReference type="Gene3D" id="2.60.120.380">
    <property type="match status" value="1"/>
</dbReference>
<feature type="compositionally biased region" description="Low complexity" evidence="10">
    <location>
        <begin position="29"/>
        <end position="42"/>
    </location>
</feature>
<dbReference type="GO" id="GO:0004252">
    <property type="term" value="F:serine-type endopeptidase activity"/>
    <property type="evidence" value="ECO:0007669"/>
    <property type="project" value="UniProtKB-UniRule"/>
</dbReference>
<feature type="domain" description="Peptidase S8/S53" evidence="12">
    <location>
        <begin position="172"/>
        <end position="419"/>
    </location>
</feature>
<dbReference type="InterPro" id="IPR023828">
    <property type="entry name" value="Peptidase_S8_Ser-AS"/>
</dbReference>
<dbReference type="Pfam" id="PF13517">
    <property type="entry name" value="FG-GAP_3"/>
    <property type="match status" value="3"/>
</dbReference>
<feature type="active site" description="Charge relay system" evidence="8">
    <location>
        <position position="212"/>
    </location>
</feature>
<comment type="similarity">
    <text evidence="1 8 9">Belongs to the peptidase S8 family.</text>
</comment>
<evidence type="ECO:0000256" key="3">
    <source>
        <dbReference type="ARBA" id="ARBA00022729"/>
    </source>
</evidence>
<keyword evidence="2 8" id="KW-0645">Protease</keyword>
<dbReference type="GO" id="GO:0006508">
    <property type="term" value="P:proteolysis"/>
    <property type="evidence" value="ECO:0007669"/>
    <property type="project" value="UniProtKB-KW"/>
</dbReference>
<feature type="active site" description="Charge relay system" evidence="8">
    <location>
        <position position="179"/>
    </location>
</feature>
<dbReference type="InterPro" id="IPR023827">
    <property type="entry name" value="Peptidase_S8_Asp-AS"/>
</dbReference>
<evidence type="ECO:0000256" key="1">
    <source>
        <dbReference type="ARBA" id="ARBA00011073"/>
    </source>
</evidence>
<keyword evidence="14" id="KW-1185">Reference proteome</keyword>
<dbReference type="Pfam" id="PF00082">
    <property type="entry name" value="Peptidase_S8"/>
    <property type="match status" value="1"/>
</dbReference>
<keyword evidence="4" id="KW-0677">Repeat</keyword>
<dbReference type="PANTHER" id="PTHR43806">
    <property type="entry name" value="PEPTIDASE S8"/>
    <property type="match status" value="1"/>
</dbReference>
<feature type="signal peptide" evidence="11">
    <location>
        <begin position="1"/>
        <end position="15"/>
    </location>
</feature>
<dbReference type="SUPFAM" id="SSF52743">
    <property type="entry name" value="Subtilisin-like"/>
    <property type="match status" value="1"/>
</dbReference>
<dbReference type="InterPro" id="IPR000209">
    <property type="entry name" value="Peptidase_S8/S53_dom"/>
</dbReference>
<dbReference type="SMART" id="SM00191">
    <property type="entry name" value="Int_alpha"/>
    <property type="match status" value="3"/>
</dbReference>
<feature type="region of interest" description="Disordered" evidence="10">
    <location>
        <begin position="10"/>
        <end position="57"/>
    </location>
</feature>
<comment type="caution">
    <text evidence="13">The sequence shown here is derived from an EMBL/GenBank/DDBJ whole genome shotgun (WGS) entry which is preliminary data.</text>
</comment>
<dbReference type="Gene3D" id="2.130.10.130">
    <property type="entry name" value="Integrin alpha, N-terminal"/>
    <property type="match status" value="3"/>
</dbReference>
<evidence type="ECO:0000313" key="14">
    <source>
        <dbReference type="Proteomes" id="UP000601223"/>
    </source>
</evidence>
<dbReference type="Pfam" id="PF01839">
    <property type="entry name" value="FG-GAP"/>
    <property type="match status" value="1"/>
</dbReference>
<dbReference type="InterPro" id="IPR050131">
    <property type="entry name" value="Peptidase_S8_subtilisin-like"/>
</dbReference>
<proteinExistence type="inferred from homology"/>
<keyword evidence="6 8" id="KW-0720">Serine protease</keyword>
<dbReference type="Gene3D" id="3.40.50.200">
    <property type="entry name" value="Peptidase S8/S53 domain"/>
    <property type="match status" value="1"/>
</dbReference>
<feature type="chain" id="PRO_5039599394" description="Peptidase S8/S53 domain-containing protein" evidence="11">
    <location>
        <begin position="16"/>
        <end position="1040"/>
    </location>
</feature>
<name>A0A8J3JBK8_9ACTN</name>
<keyword evidence="7" id="KW-0325">Glycoprotein</keyword>
<reference evidence="13 14" key="1">
    <citation type="submission" date="2021-01" db="EMBL/GenBank/DDBJ databases">
        <title>Whole genome shotgun sequence of Catellatospora bangladeshensis NBRC 107357.</title>
        <authorList>
            <person name="Komaki H."/>
            <person name="Tamura T."/>
        </authorList>
    </citation>
    <scope>NUCLEOTIDE SEQUENCE [LARGE SCALE GENOMIC DNA]</scope>
    <source>
        <strain evidence="13 14">NBRC 107357</strain>
    </source>
</reference>
<dbReference type="SUPFAM" id="SSF89260">
    <property type="entry name" value="Collagen-binding domain"/>
    <property type="match status" value="1"/>
</dbReference>